<comment type="caution">
    <text evidence="3">The sequence shown here is derived from an EMBL/GenBank/DDBJ whole genome shotgun (WGS) entry which is preliminary data.</text>
</comment>
<feature type="chain" id="PRO_5035385087" evidence="1">
    <location>
        <begin position="24"/>
        <end position="387"/>
    </location>
</feature>
<feature type="domain" description="Calcineurin-like phosphoesterase" evidence="2">
    <location>
        <begin position="117"/>
        <end position="287"/>
    </location>
</feature>
<dbReference type="GO" id="GO:0016787">
    <property type="term" value="F:hydrolase activity"/>
    <property type="evidence" value="ECO:0007669"/>
    <property type="project" value="InterPro"/>
</dbReference>
<dbReference type="Proteomes" id="UP000582659">
    <property type="component" value="Unassembled WGS sequence"/>
</dbReference>
<gene>
    <name evidence="3" type="ORF">BXYJ_LOCUS7954</name>
</gene>
<dbReference type="InterPro" id="IPR029052">
    <property type="entry name" value="Metallo-depent_PP-like"/>
</dbReference>
<sequence>MLRTIRHSSFWLVILLISCSTLAKLAPINPKEKARRLQTEDPDDLVLLFMGDTQYHFPCTPSNRECKEHSEEFREKNDLNMNCLRKDPNGLAAIQVQTIQDECAIMESRFSNEVQRKALFDLHRRLTNKPVGLILNGDLTNFGHSHQLDLFKTEWLTMPFPIFAGLGNHDYQNNVDDCVANQCVNNMLSWFANEYAPIMNLTIDLERSNLLWKTIYDGSFAYSKDFCSQNKAACVHSIQLHNRPDYANSAGSLNMWKVRASLQWLRHDLHKISNNTWPVLINLHNHELTDTKDRLKVELEAWLTSKENESIIRRAFVLFAHVHDNHSLSVRCIAGVTVPFLYVGSVPKNRYTLIKFKPMSAEIFFMKANPDGSNTITAIREFVWRPC</sequence>
<name>A0A7I8XE80_BURXY</name>
<evidence type="ECO:0000313" key="3">
    <source>
        <dbReference type="EMBL" id="CAD5224259.1"/>
    </source>
</evidence>
<dbReference type="PROSITE" id="PS51257">
    <property type="entry name" value="PROKAR_LIPOPROTEIN"/>
    <property type="match status" value="1"/>
</dbReference>
<reference evidence="3" key="1">
    <citation type="submission" date="2020-09" db="EMBL/GenBank/DDBJ databases">
        <authorList>
            <person name="Kikuchi T."/>
        </authorList>
    </citation>
    <scope>NUCLEOTIDE SEQUENCE</scope>
    <source>
        <strain evidence="3">Ka4C1</strain>
    </source>
</reference>
<keyword evidence="4" id="KW-1185">Reference proteome</keyword>
<dbReference type="EMBL" id="CAJFCV020000004">
    <property type="protein sequence ID" value="CAG9113020.1"/>
    <property type="molecule type" value="Genomic_DNA"/>
</dbReference>
<dbReference type="InterPro" id="IPR004843">
    <property type="entry name" value="Calcineurin-like_PHP"/>
</dbReference>
<dbReference type="SUPFAM" id="SSF56300">
    <property type="entry name" value="Metallo-dependent phosphatases"/>
    <property type="match status" value="1"/>
</dbReference>
<organism evidence="3 4">
    <name type="scientific">Bursaphelenchus xylophilus</name>
    <name type="common">Pinewood nematode worm</name>
    <name type="synonym">Aphelenchoides xylophilus</name>
    <dbReference type="NCBI Taxonomy" id="6326"/>
    <lineage>
        <taxon>Eukaryota</taxon>
        <taxon>Metazoa</taxon>
        <taxon>Ecdysozoa</taxon>
        <taxon>Nematoda</taxon>
        <taxon>Chromadorea</taxon>
        <taxon>Rhabditida</taxon>
        <taxon>Tylenchina</taxon>
        <taxon>Tylenchomorpha</taxon>
        <taxon>Aphelenchoidea</taxon>
        <taxon>Aphelenchoididae</taxon>
        <taxon>Bursaphelenchus</taxon>
    </lineage>
</organism>
<dbReference type="Pfam" id="PF00149">
    <property type="entry name" value="Metallophos"/>
    <property type="match status" value="1"/>
</dbReference>
<dbReference type="Gene3D" id="3.60.21.10">
    <property type="match status" value="1"/>
</dbReference>
<evidence type="ECO:0000259" key="2">
    <source>
        <dbReference type="Pfam" id="PF00149"/>
    </source>
</evidence>
<dbReference type="AlphaFoldDB" id="A0A7I8XE80"/>
<dbReference type="Proteomes" id="UP000659654">
    <property type="component" value="Unassembled WGS sequence"/>
</dbReference>
<accession>A0A7I8XE80</accession>
<keyword evidence="1" id="KW-0732">Signal</keyword>
<dbReference type="OrthoDB" id="412308at2759"/>
<evidence type="ECO:0000313" key="4">
    <source>
        <dbReference type="Proteomes" id="UP000659654"/>
    </source>
</evidence>
<dbReference type="CDD" id="cd00838">
    <property type="entry name" value="MPP_superfamily"/>
    <property type="match status" value="1"/>
</dbReference>
<proteinExistence type="predicted"/>
<feature type="signal peptide" evidence="1">
    <location>
        <begin position="1"/>
        <end position="23"/>
    </location>
</feature>
<dbReference type="EMBL" id="CAJFDI010000004">
    <property type="protein sequence ID" value="CAD5224259.1"/>
    <property type="molecule type" value="Genomic_DNA"/>
</dbReference>
<protein>
    <submittedName>
        <fullName evidence="3">(pine wood nematode) hypothetical protein</fullName>
    </submittedName>
</protein>
<evidence type="ECO:0000256" key="1">
    <source>
        <dbReference type="SAM" id="SignalP"/>
    </source>
</evidence>